<evidence type="ECO:0000313" key="1">
    <source>
        <dbReference type="EMBL" id="KKK89578.1"/>
    </source>
</evidence>
<protein>
    <submittedName>
        <fullName evidence="1">Uncharacterized protein</fullName>
    </submittedName>
</protein>
<dbReference type="EMBL" id="LAZR01049464">
    <property type="protein sequence ID" value="KKK89578.1"/>
    <property type="molecule type" value="Genomic_DNA"/>
</dbReference>
<name>A0A0F8Z755_9ZZZZ</name>
<organism evidence="1">
    <name type="scientific">marine sediment metagenome</name>
    <dbReference type="NCBI Taxonomy" id="412755"/>
    <lineage>
        <taxon>unclassified sequences</taxon>
        <taxon>metagenomes</taxon>
        <taxon>ecological metagenomes</taxon>
    </lineage>
</organism>
<dbReference type="AlphaFoldDB" id="A0A0F8Z755"/>
<sequence length="54" mass="6123">MSEPAKSAVEKDISKLFPKLRELARDVHSLKHDVKSIKLRLNVLEDLARKQIGA</sequence>
<reference evidence="1" key="1">
    <citation type="journal article" date="2015" name="Nature">
        <title>Complex archaea that bridge the gap between prokaryotes and eukaryotes.</title>
        <authorList>
            <person name="Spang A."/>
            <person name="Saw J.H."/>
            <person name="Jorgensen S.L."/>
            <person name="Zaremba-Niedzwiedzka K."/>
            <person name="Martijn J."/>
            <person name="Lind A.E."/>
            <person name="van Eijk R."/>
            <person name="Schleper C."/>
            <person name="Guy L."/>
            <person name="Ettema T.J."/>
        </authorList>
    </citation>
    <scope>NUCLEOTIDE SEQUENCE</scope>
</reference>
<gene>
    <name evidence="1" type="ORF">LCGC14_2731680</name>
</gene>
<proteinExistence type="predicted"/>
<comment type="caution">
    <text evidence="1">The sequence shown here is derived from an EMBL/GenBank/DDBJ whole genome shotgun (WGS) entry which is preliminary data.</text>
</comment>
<accession>A0A0F8Z755</accession>